<keyword evidence="8" id="KW-0539">Nucleus</keyword>
<dbReference type="STRING" id="7168.A0A182NSK7"/>
<protein>
    <recommendedName>
        <fullName evidence="9">hypoxia-inducible factor-proline dioxygenase</fullName>
        <ecNumber evidence="9">1.14.11.29</ecNumber>
    </recommendedName>
</protein>
<feature type="region of interest" description="Disordered" evidence="12">
    <location>
        <begin position="1046"/>
        <end position="1076"/>
    </location>
</feature>
<feature type="repeat" description="WD" evidence="11">
    <location>
        <begin position="636"/>
        <end position="667"/>
    </location>
</feature>
<dbReference type="FunFam" id="2.60.120.620:FF:000005">
    <property type="entry name" value="Egl nine homolog 1"/>
    <property type="match status" value="1"/>
</dbReference>
<evidence type="ECO:0000256" key="8">
    <source>
        <dbReference type="ARBA" id="ARBA00023242"/>
    </source>
</evidence>
<dbReference type="InterPro" id="IPR044862">
    <property type="entry name" value="Pro_4_hyd_alph_FE2OG_OXY"/>
</dbReference>
<keyword evidence="5" id="KW-0223">Dioxygenase</keyword>
<dbReference type="Proteomes" id="UP000075884">
    <property type="component" value="Unassembled WGS sequence"/>
</dbReference>
<dbReference type="CDD" id="cd00200">
    <property type="entry name" value="WD40"/>
    <property type="match status" value="1"/>
</dbReference>
<feature type="region of interest" description="Disordered" evidence="12">
    <location>
        <begin position="1"/>
        <end position="29"/>
    </location>
</feature>
<feature type="domain" description="Fe2OG dioxygenase" evidence="13">
    <location>
        <begin position="1291"/>
        <end position="1390"/>
    </location>
</feature>
<dbReference type="EC" id="1.14.11.29" evidence="9"/>
<dbReference type="PROSITE" id="PS50294">
    <property type="entry name" value="WD_REPEATS_REGION"/>
    <property type="match status" value="4"/>
</dbReference>
<feature type="compositionally biased region" description="Low complexity" evidence="12">
    <location>
        <begin position="1149"/>
        <end position="1163"/>
    </location>
</feature>
<dbReference type="InterPro" id="IPR037264">
    <property type="entry name" value="TFIID_NTD2_sf"/>
</dbReference>
<keyword evidence="4" id="KW-0479">Metal-binding</keyword>
<evidence type="ECO:0000313" key="15">
    <source>
        <dbReference type="Proteomes" id="UP000075884"/>
    </source>
</evidence>
<dbReference type="InterPro" id="IPR001680">
    <property type="entry name" value="WD40_rpt"/>
</dbReference>
<evidence type="ECO:0000256" key="7">
    <source>
        <dbReference type="ARBA" id="ARBA00023004"/>
    </source>
</evidence>
<organism evidence="14 15">
    <name type="scientific">Anopheles dirus</name>
    <dbReference type="NCBI Taxonomy" id="7168"/>
    <lineage>
        <taxon>Eukaryota</taxon>
        <taxon>Metazoa</taxon>
        <taxon>Ecdysozoa</taxon>
        <taxon>Arthropoda</taxon>
        <taxon>Hexapoda</taxon>
        <taxon>Insecta</taxon>
        <taxon>Pterygota</taxon>
        <taxon>Neoptera</taxon>
        <taxon>Endopterygota</taxon>
        <taxon>Diptera</taxon>
        <taxon>Nematocera</taxon>
        <taxon>Culicoidea</taxon>
        <taxon>Culicidae</taxon>
        <taxon>Anophelinae</taxon>
        <taxon>Anopheles</taxon>
    </lineage>
</organism>
<feature type="compositionally biased region" description="Low complexity" evidence="12">
    <location>
        <begin position="1054"/>
        <end position="1067"/>
    </location>
</feature>
<comment type="similarity">
    <text evidence="3">Belongs to the WD repeat TAF5 family.</text>
</comment>
<sequence length="1411" mass="154963">MNNSGSGGGSSSNNSNNNNPGSTSKSRKSKNDLIRSIVGSYLKARNYSVTDRYRKSDLILTQSTEQIVMNTAIKNDTAMVNSFLYSNICLNTNLTQVDQHFAKFAKFIRSQPETIRVELIEIVPPLLCHLYIEMLKGRDWRPAIEFLRKHAPMVGKLEPTPGPAGSSPLLLLSQQKINGTIDGSPSEAGAFLPAATVAAVQSSVIVFAAGRTPDSARTDTYKRLIHKLSQIARFQDCESEPLVVQFRSGQTQLRLHSASIDAMSQYLGKYGHSLILQTLRTWFFFDTSDDKNFADFHPDVNGRPGQAPRTSATNGQLNGGGTPMELDDGAESVGGRSLHDGYDFAEHTERENERYLLLNGFNAQYVRHRLVEAENGLAGSDRVIGTITLEDDDEDEYDSCMKDAQASQGGVLEQQQQQEEEQLNAAAAAAAAAVGVDVGMDGMFPRMSSQERLRRLQESAERLSLYQRPLCVYSLENVGHQLTSLAIDPGCCHVASGFEDSTIMLWSTNRSTQLGRKPYACFRDRQCCWNVTSCDSRFSESDESGDDECADDGAAVGGAEAEYRIAGRGDGYRDGTSQLDDGVDSMFDRKTPADIARMNKLLPSHKRRLTKRERWKQFLEKRCLENTFSETGGLALRGHGNAVTDLLFSEHAPLLVSVSRDCTMRAWTGRDYACRAVYRGHNHPIWCVTESPTGLYLATGSRDTTARLWSTDRRFPLQMYVGHTQDVDTVAFHPNGNYLATGSTDLSVRLWCVTSGKLLRIFTDCRQPVQRICFSPDGKYLAAGGEENRVRIFDLTAGSQLTELKDHTAAITCVAWSTDSSQFVSACADGTIRIWDAKRMLLPPPSSSSAGGTSTSTASSTVAASSPGQPTGRATATLNNGTAPTSVPNPKMHITASGGGPGGATISSDGSDSGDEFLNELAVAKLFPFDALASVEELADLDQLDVDHILNENNFLNNINNLNVFDGTDQNHQEQQPEQLQEQFIEGGFVATVDNNNRNVATGDNCDTDVFFNNNNFVTSPVLLGSGDSAGDQVVLFNQSEPTMAQSGSVMLLQQPQHQQQKPQQPQNEQRTSKVQLQQQQLAALLRQAGGVDGSLLSKVDPSDVAGLRLGGIKRNARKGRDLRTLSERQRHQGAATPNGTPASVDVSPVTMPGAMPPMTMTTSPAEGTEGGALDLDESESLDEACRSLIRDMNEYGVCVLDSFLGQERGRQVLDEVTGMYSSGVFRDGQLVSNRGGNNLRHIRGDKITWIDGKEPGCSSIGYLINRVDAVITNCKRMENNGKLGLYNIKERTKAMVACYPGSGSHYVKHVDNPNRDGRCITAIYYLNLDWDVRESGGLLRIFPEGCNDRVADIEPVFDRILFFWSDRRNPHEVQPAHRTRYAITLWYLDAEERESARLRYQKDCENRFTA</sequence>
<feature type="compositionally biased region" description="Low complexity" evidence="12">
    <location>
        <begin position="847"/>
        <end position="868"/>
    </location>
</feature>
<evidence type="ECO:0000256" key="11">
    <source>
        <dbReference type="PROSITE-ProRule" id="PRU00221"/>
    </source>
</evidence>
<dbReference type="InterPro" id="IPR015943">
    <property type="entry name" value="WD40/YVTN_repeat-like_dom_sf"/>
</dbReference>
<evidence type="ECO:0000259" key="13">
    <source>
        <dbReference type="PROSITE" id="PS51471"/>
    </source>
</evidence>
<keyword evidence="11" id="KW-0853">WD repeat</keyword>
<dbReference type="SUPFAM" id="SSF50978">
    <property type="entry name" value="WD40 repeat-like"/>
    <property type="match status" value="1"/>
</dbReference>
<dbReference type="InterPro" id="IPR005123">
    <property type="entry name" value="Oxoglu/Fe-dep_dioxygenase_dom"/>
</dbReference>
<evidence type="ECO:0000256" key="2">
    <source>
        <dbReference type="ARBA" id="ARBA00004123"/>
    </source>
</evidence>
<comment type="cofactor">
    <cofactor evidence="1">
        <name>L-ascorbate</name>
        <dbReference type="ChEBI" id="CHEBI:38290"/>
    </cofactor>
</comment>
<evidence type="ECO:0000256" key="6">
    <source>
        <dbReference type="ARBA" id="ARBA00023002"/>
    </source>
</evidence>
<feature type="region of interest" description="Disordered" evidence="12">
    <location>
        <begin position="843"/>
        <end position="912"/>
    </location>
</feature>
<reference evidence="14" key="2">
    <citation type="submission" date="2020-05" db="UniProtKB">
        <authorList>
            <consortium name="EnsemblMetazoa"/>
        </authorList>
    </citation>
    <scope>IDENTIFICATION</scope>
    <source>
        <strain evidence="14">WRAIR2</strain>
    </source>
</reference>
<dbReference type="InterPro" id="IPR036322">
    <property type="entry name" value="WD40_repeat_dom_sf"/>
</dbReference>
<feature type="compositionally biased region" description="Basic and acidic residues" evidence="12">
    <location>
        <begin position="1119"/>
        <end position="1131"/>
    </location>
</feature>
<dbReference type="Pfam" id="PF13640">
    <property type="entry name" value="2OG-FeII_Oxy_3"/>
    <property type="match status" value="1"/>
</dbReference>
<feature type="region of interest" description="Disordered" evidence="12">
    <location>
        <begin position="1119"/>
        <end position="1174"/>
    </location>
</feature>
<proteinExistence type="inferred from homology"/>
<evidence type="ECO:0000256" key="10">
    <source>
        <dbReference type="ARBA" id="ARBA00049134"/>
    </source>
</evidence>
<keyword evidence="6" id="KW-0560">Oxidoreductase</keyword>
<feature type="repeat" description="WD" evidence="11">
    <location>
        <begin position="804"/>
        <end position="836"/>
    </location>
</feature>
<comment type="subcellular location">
    <subcellularLocation>
        <location evidence="2">Nucleus</location>
    </subcellularLocation>
</comment>
<accession>A0A182NSK7</accession>
<keyword evidence="7" id="KW-0408">Iron</keyword>
<dbReference type="GO" id="GO:0031418">
    <property type="term" value="F:L-ascorbic acid binding"/>
    <property type="evidence" value="ECO:0007669"/>
    <property type="project" value="InterPro"/>
</dbReference>
<feature type="repeat" description="WD" evidence="11">
    <location>
        <begin position="720"/>
        <end position="761"/>
    </location>
</feature>
<dbReference type="SUPFAM" id="SSF160897">
    <property type="entry name" value="Taf5 N-terminal domain-like"/>
    <property type="match status" value="1"/>
</dbReference>
<evidence type="ECO:0000256" key="5">
    <source>
        <dbReference type="ARBA" id="ARBA00022964"/>
    </source>
</evidence>
<feature type="compositionally biased region" description="Polar residues" evidence="12">
    <location>
        <begin position="872"/>
        <end position="888"/>
    </location>
</feature>
<dbReference type="PANTHER" id="PTHR19879:SF5">
    <property type="entry name" value="WD REPEAT-CONTAINING PROTEIN 55 HOMOLOG"/>
    <property type="match status" value="1"/>
</dbReference>
<feature type="repeat" description="WD" evidence="11">
    <location>
        <begin position="678"/>
        <end position="710"/>
    </location>
</feature>
<dbReference type="InterPro" id="IPR006620">
    <property type="entry name" value="Pro_4_hyd_alph"/>
</dbReference>
<dbReference type="SMART" id="SM00702">
    <property type="entry name" value="P4Hc"/>
    <property type="match status" value="1"/>
</dbReference>
<evidence type="ECO:0000313" key="14">
    <source>
        <dbReference type="EnsemblMetazoa" id="ADIR010647-PA"/>
    </source>
</evidence>
<dbReference type="Pfam" id="PF00400">
    <property type="entry name" value="WD40"/>
    <property type="match status" value="6"/>
</dbReference>
<feature type="compositionally biased region" description="Gly residues" evidence="12">
    <location>
        <begin position="1"/>
        <end position="10"/>
    </location>
</feature>
<dbReference type="VEuPathDB" id="VectorBase:ADIR010647"/>
<dbReference type="PROSITE" id="PS51471">
    <property type="entry name" value="FE2OG_OXY"/>
    <property type="match status" value="1"/>
</dbReference>
<evidence type="ECO:0000256" key="9">
    <source>
        <dbReference type="ARBA" id="ARBA00039004"/>
    </source>
</evidence>
<name>A0A182NSK7_9DIPT</name>
<dbReference type="GO" id="GO:0005634">
    <property type="term" value="C:nucleus"/>
    <property type="evidence" value="ECO:0007669"/>
    <property type="project" value="UniProtKB-SubCell"/>
</dbReference>
<reference evidence="15" key="1">
    <citation type="submission" date="2013-03" db="EMBL/GenBank/DDBJ databases">
        <title>The Genome Sequence of Anopheles dirus WRAIR2.</title>
        <authorList>
            <consortium name="The Broad Institute Genomics Platform"/>
            <person name="Neafsey D.E."/>
            <person name="Walton C."/>
            <person name="Walker B."/>
            <person name="Young S.K."/>
            <person name="Zeng Q."/>
            <person name="Gargeya S."/>
            <person name="Fitzgerald M."/>
            <person name="Haas B."/>
            <person name="Abouelleil A."/>
            <person name="Allen A.W."/>
            <person name="Alvarado L."/>
            <person name="Arachchi H.M."/>
            <person name="Berlin A.M."/>
            <person name="Chapman S.B."/>
            <person name="Gainer-Dewar J."/>
            <person name="Goldberg J."/>
            <person name="Griggs A."/>
            <person name="Gujja S."/>
            <person name="Hansen M."/>
            <person name="Howarth C."/>
            <person name="Imamovic A."/>
            <person name="Ireland A."/>
            <person name="Larimer J."/>
            <person name="McCowan C."/>
            <person name="Murphy C."/>
            <person name="Pearson M."/>
            <person name="Poon T.W."/>
            <person name="Priest M."/>
            <person name="Roberts A."/>
            <person name="Saif S."/>
            <person name="Shea T."/>
            <person name="Sisk P."/>
            <person name="Sykes S."/>
            <person name="Wortman J."/>
            <person name="Nusbaum C."/>
            <person name="Birren B."/>
        </authorList>
    </citation>
    <scope>NUCLEOTIDE SEQUENCE [LARGE SCALE GENOMIC DNA]</scope>
    <source>
        <strain evidence="15">WRAIR2</strain>
    </source>
</reference>
<feature type="region of interest" description="Disordered" evidence="12">
    <location>
        <begin position="301"/>
        <end position="323"/>
    </location>
</feature>
<feature type="compositionally biased region" description="Low complexity" evidence="12">
    <location>
        <begin position="11"/>
        <end position="24"/>
    </location>
</feature>
<evidence type="ECO:0000256" key="1">
    <source>
        <dbReference type="ARBA" id="ARBA00001961"/>
    </source>
</evidence>
<dbReference type="GO" id="GO:0005506">
    <property type="term" value="F:iron ion binding"/>
    <property type="evidence" value="ECO:0007669"/>
    <property type="project" value="InterPro"/>
</dbReference>
<dbReference type="SMART" id="SM00320">
    <property type="entry name" value="WD40"/>
    <property type="match status" value="6"/>
</dbReference>
<evidence type="ECO:0000256" key="4">
    <source>
        <dbReference type="ARBA" id="ARBA00022723"/>
    </source>
</evidence>
<keyword evidence="15" id="KW-1185">Reference proteome</keyword>
<dbReference type="Gene3D" id="2.60.120.620">
    <property type="entry name" value="q2cbj1_9rhob like domain"/>
    <property type="match status" value="1"/>
</dbReference>
<dbReference type="GO" id="GO:0160082">
    <property type="term" value="F:hypoxia-inducible factor-proline dioxygenase activity"/>
    <property type="evidence" value="ECO:0007669"/>
    <property type="project" value="UniProtKB-EC"/>
</dbReference>
<evidence type="ECO:0000256" key="3">
    <source>
        <dbReference type="ARBA" id="ARBA00009435"/>
    </source>
</evidence>
<evidence type="ECO:0000256" key="12">
    <source>
        <dbReference type="SAM" id="MobiDB-lite"/>
    </source>
</evidence>
<dbReference type="Gene3D" id="2.130.10.10">
    <property type="entry name" value="YVTN repeat-like/Quinoprotein amine dehydrogenase"/>
    <property type="match status" value="2"/>
</dbReference>
<dbReference type="PANTHER" id="PTHR19879">
    <property type="entry name" value="TRANSCRIPTION INITIATION FACTOR TFIID"/>
    <property type="match status" value="1"/>
</dbReference>
<dbReference type="Gene3D" id="1.25.40.500">
    <property type="entry name" value="TFIID subunit TAF5, NTD2 domain"/>
    <property type="match status" value="1"/>
</dbReference>
<dbReference type="PROSITE" id="PS50082">
    <property type="entry name" value="WD_REPEATS_2"/>
    <property type="match status" value="5"/>
</dbReference>
<feature type="repeat" description="WD" evidence="11">
    <location>
        <begin position="762"/>
        <end position="803"/>
    </location>
</feature>
<comment type="catalytic activity">
    <reaction evidence="10">
        <text>L-prolyl-[hypoxia-inducible factor alpha subunit] + 2-oxoglutarate + O2 = trans-4-hydroxy-L-prolyl-[hypoxia-inducible factor alpha subunit] + succinate + CO2</text>
        <dbReference type="Rhea" id="RHEA:48400"/>
        <dbReference type="Rhea" id="RHEA-COMP:12093"/>
        <dbReference type="Rhea" id="RHEA-COMP:12094"/>
        <dbReference type="ChEBI" id="CHEBI:15379"/>
        <dbReference type="ChEBI" id="CHEBI:16526"/>
        <dbReference type="ChEBI" id="CHEBI:16810"/>
        <dbReference type="ChEBI" id="CHEBI:30031"/>
        <dbReference type="ChEBI" id="CHEBI:50342"/>
        <dbReference type="ChEBI" id="CHEBI:61965"/>
        <dbReference type="EC" id="1.14.11.29"/>
    </reaction>
</comment>
<dbReference type="EnsemblMetazoa" id="ADIR010647-RA">
    <property type="protein sequence ID" value="ADIR010647-PA"/>
    <property type="gene ID" value="ADIR010647"/>
</dbReference>